<keyword evidence="7 8" id="KW-0472">Membrane</keyword>
<evidence type="ECO:0000256" key="8">
    <source>
        <dbReference type="SAM" id="Phobius"/>
    </source>
</evidence>
<dbReference type="Gene3D" id="3.40.1710.10">
    <property type="entry name" value="abc type-2 transporter like domain"/>
    <property type="match status" value="1"/>
</dbReference>
<dbReference type="EMBL" id="CAIJDE010000044">
    <property type="protein sequence ID" value="CAC9974914.1"/>
    <property type="molecule type" value="Genomic_DNA"/>
</dbReference>
<feature type="transmembrane region" description="Helical" evidence="8">
    <location>
        <begin position="346"/>
        <end position="363"/>
    </location>
</feature>
<evidence type="ECO:0000256" key="6">
    <source>
        <dbReference type="ARBA" id="ARBA00022989"/>
    </source>
</evidence>
<accession>A0A9N8P2B9</accession>
<feature type="transmembrane region" description="Helical" evidence="8">
    <location>
        <begin position="285"/>
        <end position="303"/>
    </location>
</feature>
<comment type="similarity">
    <text evidence="2">Belongs to the ABC-2 integral membrane protein family.</text>
</comment>
<feature type="transmembrane region" description="Helical" evidence="8">
    <location>
        <begin position="174"/>
        <end position="196"/>
    </location>
</feature>
<evidence type="ECO:0000256" key="5">
    <source>
        <dbReference type="ARBA" id="ARBA00022692"/>
    </source>
</evidence>
<evidence type="ECO:0000313" key="10">
    <source>
        <dbReference type="EMBL" id="CAC9974914.1"/>
    </source>
</evidence>
<dbReference type="PROSITE" id="PS51012">
    <property type="entry name" value="ABC_TM2"/>
    <property type="match status" value="1"/>
</dbReference>
<dbReference type="InterPro" id="IPR047817">
    <property type="entry name" value="ABC2_TM_bact-type"/>
</dbReference>
<dbReference type="AlphaFoldDB" id="A0A9N8P2B9"/>
<evidence type="ECO:0000256" key="2">
    <source>
        <dbReference type="ARBA" id="ARBA00007783"/>
    </source>
</evidence>
<keyword evidence="4" id="KW-1003">Cell membrane</keyword>
<sequence>MKQFLTFVKKEFLHVLRDKKTLLILFGMPVVQILIFGFALTNEVKNSQIVVVDYAKDIASQEIITKIEASRYFEIRKTLAGSKELEAAFRTGEIKMAVIFPEGFNNQLLHQNKAQIQVLADASDPNNATTLTNYVSSIINDYQAQLNQENAVPLQIKPEVKMLYNPQLKGAPNFVPGVMALVLMLVCVMMTAIAIVKEKETGTMEILLVSPFKPLMVILSKAVPYLLLSMVNVVSILLLSVFVLDLPIAGNILLLFAESTLFIITCLTLGIFISVKTDSQQTAMLISLLGMLLPTLLFSGFMFPIENMPLPLQWFSNVVPSKWYYIIVKGIMIKGLGFSYVWKETLILFGITIFLLIVSLKSFKIRLS</sequence>
<keyword evidence="3" id="KW-0813">Transport</keyword>
<dbReference type="GO" id="GO:0005886">
    <property type="term" value="C:plasma membrane"/>
    <property type="evidence" value="ECO:0007669"/>
    <property type="project" value="UniProtKB-SubCell"/>
</dbReference>
<comment type="subcellular location">
    <subcellularLocation>
        <location evidence="1">Cell membrane</location>
        <topology evidence="1">Multi-pass membrane protein</topology>
    </subcellularLocation>
</comment>
<dbReference type="PANTHER" id="PTHR30294">
    <property type="entry name" value="MEMBRANE COMPONENT OF ABC TRANSPORTER YHHJ-RELATED"/>
    <property type="match status" value="1"/>
</dbReference>
<dbReference type="RefSeq" id="WP_180858155.1">
    <property type="nucleotide sequence ID" value="NZ_CAIJDE010000044.1"/>
</dbReference>
<name>A0A9N8P2B9_9FLAO</name>
<reference evidence="10 11" key="1">
    <citation type="submission" date="2020-06" db="EMBL/GenBank/DDBJ databases">
        <authorList>
            <person name="Criscuolo A."/>
        </authorList>
    </citation>
    <scope>NUCLEOTIDE SEQUENCE [LARGE SCALE GENOMIC DNA]</scope>
    <source>
        <strain evidence="10">PXU-55</strain>
    </source>
</reference>
<dbReference type="Pfam" id="PF12698">
    <property type="entry name" value="ABC2_membrane_3"/>
    <property type="match status" value="1"/>
</dbReference>
<keyword evidence="5 8" id="KW-0812">Transmembrane</keyword>
<feature type="transmembrane region" description="Helical" evidence="8">
    <location>
        <begin position="21"/>
        <end position="40"/>
    </location>
</feature>
<dbReference type="PANTHER" id="PTHR30294:SF29">
    <property type="entry name" value="MULTIDRUG ABC TRANSPORTER PERMEASE YBHS-RELATED"/>
    <property type="match status" value="1"/>
</dbReference>
<evidence type="ECO:0000256" key="7">
    <source>
        <dbReference type="ARBA" id="ARBA00023136"/>
    </source>
</evidence>
<evidence type="ECO:0000256" key="1">
    <source>
        <dbReference type="ARBA" id="ARBA00004651"/>
    </source>
</evidence>
<protein>
    <submittedName>
        <fullName evidence="10">ABC transporter permease</fullName>
    </submittedName>
</protein>
<gene>
    <name evidence="10" type="ORF">FLAPXU55_02611</name>
</gene>
<feature type="transmembrane region" description="Helical" evidence="8">
    <location>
        <begin position="222"/>
        <end position="242"/>
    </location>
</feature>
<feature type="transmembrane region" description="Helical" evidence="8">
    <location>
        <begin position="248"/>
        <end position="273"/>
    </location>
</feature>
<comment type="caution">
    <text evidence="10">The sequence shown here is derived from an EMBL/GenBank/DDBJ whole genome shotgun (WGS) entry which is preliminary data.</text>
</comment>
<keyword evidence="6 8" id="KW-1133">Transmembrane helix</keyword>
<evidence type="ECO:0000259" key="9">
    <source>
        <dbReference type="PROSITE" id="PS51012"/>
    </source>
</evidence>
<evidence type="ECO:0000256" key="3">
    <source>
        <dbReference type="ARBA" id="ARBA00022448"/>
    </source>
</evidence>
<proteinExistence type="inferred from homology"/>
<dbReference type="GO" id="GO:0140359">
    <property type="term" value="F:ABC-type transporter activity"/>
    <property type="evidence" value="ECO:0007669"/>
    <property type="project" value="InterPro"/>
</dbReference>
<evidence type="ECO:0000313" key="11">
    <source>
        <dbReference type="Proteomes" id="UP000533639"/>
    </source>
</evidence>
<dbReference type="Proteomes" id="UP000533639">
    <property type="component" value="Unassembled WGS sequence"/>
</dbReference>
<evidence type="ECO:0000256" key="4">
    <source>
        <dbReference type="ARBA" id="ARBA00022475"/>
    </source>
</evidence>
<feature type="domain" description="ABC transmembrane type-2" evidence="9">
    <location>
        <begin position="132"/>
        <end position="366"/>
    </location>
</feature>
<dbReference type="InterPro" id="IPR051449">
    <property type="entry name" value="ABC-2_transporter_component"/>
</dbReference>
<keyword evidence="11" id="KW-1185">Reference proteome</keyword>
<dbReference type="InterPro" id="IPR013525">
    <property type="entry name" value="ABC2_TM"/>
</dbReference>
<organism evidence="10 11">
    <name type="scientific">Flavobacterium panici</name>
    <dbReference type="NCBI Taxonomy" id="2654843"/>
    <lineage>
        <taxon>Bacteria</taxon>
        <taxon>Pseudomonadati</taxon>
        <taxon>Bacteroidota</taxon>
        <taxon>Flavobacteriia</taxon>
        <taxon>Flavobacteriales</taxon>
        <taxon>Flavobacteriaceae</taxon>
        <taxon>Flavobacterium</taxon>
    </lineage>
</organism>